<name>A0ABW2ZT36_9MICO</name>
<protein>
    <submittedName>
        <fullName evidence="1">Uncharacterized protein</fullName>
    </submittedName>
</protein>
<evidence type="ECO:0000313" key="2">
    <source>
        <dbReference type="Proteomes" id="UP001597042"/>
    </source>
</evidence>
<organism evidence="1 2">
    <name type="scientific">Microbacterium koreense</name>
    <dbReference type="NCBI Taxonomy" id="323761"/>
    <lineage>
        <taxon>Bacteria</taxon>
        <taxon>Bacillati</taxon>
        <taxon>Actinomycetota</taxon>
        <taxon>Actinomycetes</taxon>
        <taxon>Micrococcales</taxon>
        <taxon>Microbacteriaceae</taxon>
        <taxon>Microbacterium</taxon>
    </lineage>
</organism>
<dbReference type="Proteomes" id="UP001597042">
    <property type="component" value="Unassembled WGS sequence"/>
</dbReference>
<gene>
    <name evidence="1" type="ORF">ACFQZV_10010</name>
</gene>
<accession>A0ABW2ZT36</accession>
<keyword evidence="2" id="KW-1185">Reference proteome</keyword>
<dbReference type="RefSeq" id="WP_378749107.1">
    <property type="nucleotide sequence ID" value="NZ_JBHSSV010000001.1"/>
</dbReference>
<dbReference type="EMBL" id="JBHTIM010000001">
    <property type="protein sequence ID" value="MFD0781624.1"/>
    <property type="molecule type" value="Genomic_DNA"/>
</dbReference>
<reference evidence="2" key="1">
    <citation type="journal article" date="2019" name="Int. J. Syst. Evol. Microbiol.">
        <title>The Global Catalogue of Microorganisms (GCM) 10K type strain sequencing project: providing services to taxonomists for standard genome sequencing and annotation.</title>
        <authorList>
            <consortium name="The Broad Institute Genomics Platform"/>
            <consortium name="The Broad Institute Genome Sequencing Center for Infectious Disease"/>
            <person name="Wu L."/>
            <person name="Ma J."/>
        </authorList>
    </citation>
    <scope>NUCLEOTIDE SEQUENCE [LARGE SCALE GENOMIC DNA]</scope>
    <source>
        <strain evidence="2">CCUG 50754</strain>
    </source>
</reference>
<evidence type="ECO:0000313" key="1">
    <source>
        <dbReference type="EMBL" id="MFD0781624.1"/>
    </source>
</evidence>
<sequence length="102" mass="11296">MPEAFPFPAEIPLSVINDSDYYEATVAAERANFWWECAVTSTIVAAEQSDDVIDIEYWRSALELWSTSSTRSITYGDVGSADEDRTRGMAASCGDAQWFDAP</sequence>
<comment type="caution">
    <text evidence="1">The sequence shown here is derived from an EMBL/GenBank/DDBJ whole genome shotgun (WGS) entry which is preliminary data.</text>
</comment>
<proteinExistence type="predicted"/>